<reference evidence="2" key="1">
    <citation type="journal article" date="2001" name="Genome Res.">
        <title>Gene expression profiling in human fetal liver and identification of tissue- and developmental-stage-specific genes through compiled expression profiles and efficient cloning of full-length cDNAs.</title>
        <authorList>
            <person name="Yu Y."/>
            <person name="Zhang C."/>
            <person name="Zhou G."/>
            <person name="Wu S."/>
            <person name="Qu X."/>
            <person name="Wei H."/>
            <person name="Xing G."/>
            <person name="Dong C."/>
            <person name="Zhai Y."/>
            <person name="Wan J."/>
            <person name="Ouyang S."/>
            <person name="Li L."/>
            <person name="Zhang S."/>
            <person name="Zhou K."/>
            <person name="Zhang Y."/>
            <person name="Wu C."/>
            <person name="He F."/>
        </authorList>
    </citation>
    <scope>NUCLEOTIDE SEQUENCE</scope>
    <source>
        <tissue evidence="2">Liver</tissue>
    </source>
</reference>
<proteinExistence type="evidence at transcript level"/>
<feature type="transmembrane region" description="Helical" evidence="1">
    <location>
        <begin position="7"/>
        <end position="30"/>
    </location>
</feature>
<dbReference type="AlphaFoldDB" id="Q96JR4"/>
<name>Q96JR4_HUMAN</name>
<feature type="transmembrane region" description="Helical" evidence="1">
    <location>
        <begin position="78"/>
        <end position="97"/>
    </location>
</feature>
<organism evidence="2">
    <name type="scientific">Homo sapiens</name>
    <name type="common">Human</name>
    <dbReference type="NCBI Taxonomy" id="9606"/>
    <lineage>
        <taxon>Eukaryota</taxon>
        <taxon>Metazoa</taxon>
        <taxon>Chordata</taxon>
        <taxon>Craniata</taxon>
        <taxon>Vertebrata</taxon>
        <taxon>Euteleostomi</taxon>
        <taxon>Mammalia</taxon>
        <taxon>Eutheria</taxon>
        <taxon>Euarchontoglires</taxon>
        <taxon>Primates</taxon>
        <taxon>Haplorrhini</taxon>
        <taxon>Catarrhini</taxon>
        <taxon>Hominidae</taxon>
        <taxon>Homo</taxon>
    </lineage>
</organism>
<protein>
    <submittedName>
        <fullName evidence="2">PRO0777</fullName>
    </submittedName>
</protein>
<evidence type="ECO:0000256" key="1">
    <source>
        <dbReference type="SAM" id="Phobius"/>
    </source>
</evidence>
<keyword evidence="1" id="KW-0472">Membrane</keyword>
<keyword evidence="1" id="KW-0812">Transmembrane</keyword>
<evidence type="ECO:0000313" key="2">
    <source>
        <dbReference type="EMBL" id="AAK55522.1"/>
    </source>
</evidence>
<accession>Q96JR4</accession>
<sequence>MSWKNLYIIFNTLILLPNVTFLKRFFLLYFSPLKVDLPLADGDLINTRKLCQCKRLQEKSFSGYKKIPFGLGLQTRDIYRVHFYMWINIVLCIVCVGRSTSIIRPSSATIAAYF</sequence>
<keyword evidence="1" id="KW-1133">Transmembrane helix</keyword>
<dbReference type="EMBL" id="AF305819">
    <property type="protein sequence ID" value="AAK55522.1"/>
    <property type="molecule type" value="mRNA"/>
</dbReference>